<feature type="chain" id="PRO_5043976790" evidence="2">
    <location>
        <begin position="28"/>
        <end position="85"/>
    </location>
</feature>
<organism evidence="3 4">
    <name type="scientific">Linum trigynum</name>
    <dbReference type="NCBI Taxonomy" id="586398"/>
    <lineage>
        <taxon>Eukaryota</taxon>
        <taxon>Viridiplantae</taxon>
        <taxon>Streptophyta</taxon>
        <taxon>Embryophyta</taxon>
        <taxon>Tracheophyta</taxon>
        <taxon>Spermatophyta</taxon>
        <taxon>Magnoliopsida</taxon>
        <taxon>eudicotyledons</taxon>
        <taxon>Gunneridae</taxon>
        <taxon>Pentapetalae</taxon>
        <taxon>rosids</taxon>
        <taxon>fabids</taxon>
        <taxon>Malpighiales</taxon>
        <taxon>Linaceae</taxon>
        <taxon>Linum</taxon>
    </lineage>
</organism>
<reference evidence="3 4" key="1">
    <citation type="submission" date="2024-04" db="EMBL/GenBank/DDBJ databases">
        <authorList>
            <person name="Fracassetti M."/>
        </authorList>
    </citation>
    <scope>NUCLEOTIDE SEQUENCE [LARGE SCALE GENOMIC DNA]</scope>
</reference>
<gene>
    <name evidence="3" type="ORF">LTRI10_LOCUS33511</name>
</gene>
<evidence type="ECO:0000313" key="3">
    <source>
        <dbReference type="EMBL" id="CAL1392896.1"/>
    </source>
</evidence>
<evidence type="ECO:0000313" key="4">
    <source>
        <dbReference type="Proteomes" id="UP001497516"/>
    </source>
</evidence>
<accession>A0AAV2F3S6</accession>
<name>A0AAV2F3S6_9ROSI</name>
<evidence type="ECO:0000256" key="1">
    <source>
        <dbReference type="SAM" id="MobiDB-lite"/>
    </source>
</evidence>
<proteinExistence type="predicted"/>
<sequence>MTSSRFPYRRFLWIALLIIVVLHAVIAFPPCISGRKLVQKEAAYTTVLPPVDGQAANGYAALDDYTHDGNYDPNQPATISPRHKS</sequence>
<protein>
    <submittedName>
        <fullName evidence="3">Uncharacterized protein</fullName>
    </submittedName>
</protein>
<keyword evidence="2" id="KW-0732">Signal</keyword>
<feature type="signal peptide" evidence="2">
    <location>
        <begin position="1"/>
        <end position="27"/>
    </location>
</feature>
<evidence type="ECO:0000256" key="2">
    <source>
        <dbReference type="SAM" id="SignalP"/>
    </source>
</evidence>
<dbReference type="EMBL" id="OZ034819">
    <property type="protein sequence ID" value="CAL1392896.1"/>
    <property type="molecule type" value="Genomic_DNA"/>
</dbReference>
<keyword evidence="4" id="KW-1185">Reference proteome</keyword>
<feature type="region of interest" description="Disordered" evidence="1">
    <location>
        <begin position="66"/>
        <end position="85"/>
    </location>
</feature>
<dbReference type="Proteomes" id="UP001497516">
    <property type="component" value="Chromosome 6"/>
</dbReference>
<dbReference type="AlphaFoldDB" id="A0AAV2F3S6"/>